<evidence type="ECO:0000259" key="1">
    <source>
        <dbReference type="PROSITE" id="PS50173"/>
    </source>
</evidence>
<gene>
    <name evidence="2" type="ORF">ShirakiTB12_35770</name>
</gene>
<dbReference type="InterPro" id="IPR001126">
    <property type="entry name" value="UmuC"/>
</dbReference>
<organism evidence="2 3">
    <name type="scientific">Priestia megaterium</name>
    <name type="common">Bacillus megaterium</name>
    <dbReference type="NCBI Taxonomy" id="1404"/>
    <lineage>
        <taxon>Bacteria</taxon>
        <taxon>Bacillati</taxon>
        <taxon>Bacillota</taxon>
        <taxon>Bacilli</taxon>
        <taxon>Bacillales</taxon>
        <taxon>Bacillaceae</taxon>
        <taxon>Priestia</taxon>
    </lineage>
</organism>
<protein>
    <recommendedName>
        <fullName evidence="1">UmuC domain-containing protein</fullName>
    </recommendedName>
</protein>
<dbReference type="InterPro" id="IPR043502">
    <property type="entry name" value="DNA/RNA_pol_sf"/>
</dbReference>
<dbReference type="PROSITE" id="PS50173">
    <property type="entry name" value="UMUC"/>
    <property type="match status" value="1"/>
</dbReference>
<evidence type="ECO:0000313" key="2">
    <source>
        <dbReference type="EMBL" id="GMG75109.1"/>
    </source>
</evidence>
<dbReference type="EMBL" id="BSYK01000001">
    <property type="protein sequence ID" value="GMG75109.1"/>
    <property type="molecule type" value="Genomic_DNA"/>
</dbReference>
<dbReference type="SUPFAM" id="SSF56672">
    <property type="entry name" value="DNA/RNA polymerases"/>
    <property type="match status" value="1"/>
</dbReference>
<dbReference type="AlphaFoldDB" id="A0AAX6BN99"/>
<proteinExistence type="predicted"/>
<reference evidence="2" key="1">
    <citation type="journal article" date="2024" name="Appl Microbiol">
        <title>Effect of kuratsuki Bacillus and Priestia on Taste of Sake.</title>
        <authorList>
            <person name="Kobayashi K."/>
            <person name="Nishida H."/>
        </authorList>
    </citation>
    <scope>NUCLEOTIDE SEQUENCE</scope>
    <source>
        <strain evidence="2">B-12</strain>
    </source>
</reference>
<dbReference type="Proteomes" id="UP001165240">
    <property type="component" value="Unassembled WGS sequence"/>
</dbReference>
<feature type="domain" description="UmuC" evidence="1">
    <location>
        <begin position="11"/>
        <end position="99"/>
    </location>
</feature>
<dbReference type="GO" id="GO:0006281">
    <property type="term" value="P:DNA repair"/>
    <property type="evidence" value="ECO:0007669"/>
    <property type="project" value="InterPro"/>
</dbReference>
<name>A0AAX6BN99_PRIMG</name>
<accession>A0AAX6BN99</accession>
<comment type="caution">
    <text evidence="2">The sequence shown here is derived from an EMBL/GenBank/DDBJ whole genome shotgun (WGS) entry which is preliminary data.</text>
</comment>
<sequence length="99" mass="10905">MDYGQLPNTVIICIDMKVFFASVSSVIRGLDPLKTRLAVVGDIKRSGSVVLAATPLLKKEGIKTGSRLFDIPKRKDIHVVNPSMERYIKASNYISSLVL</sequence>
<evidence type="ECO:0000313" key="3">
    <source>
        <dbReference type="Proteomes" id="UP001165240"/>
    </source>
</evidence>
<dbReference type="Pfam" id="PF00817">
    <property type="entry name" value="IMS"/>
    <property type="match status" value="1"/>
</dbReference>